<dbReference type="AlphaFoldDB" id="A0A080M531"/>
<gene>
    <name evidence="1" type="ORF">AW09_002661</name>
</gene>
<reference evidence="1 2" key="1">
    <citation type="submission" date="2014-02" db="EMBL/GenBank/DDBJ databases">
        <title>Expanding our view of genomic diversity in Candidatus Accumulibacter clades.</title>
        <authorList>
            <person name="Skennerton C.T."/>
            <person name="Barr J.J."/>
            <person name="Slater F.R."/>
            <person name="Bond P.L."/>
            <person name="Tyson G.W."/>
        </authorList>
    </citation>
    <scope>NUCLEOTIDE SEQUENCE [LARGE SCALE GENOMIC DNA]</scope>
    <source>
        <strain evidence="2">BA-91</strain>
    </source>
</reference>
<organism evidence="1 2">
    <name type="scientific">Candidatus Accumulibacter phosphatis</name>
    <dbReference type="NCBI Taxonomy" id="327160"/>
    <lineage>
        <taxon>Bacteria</taxon>
        <taxon>Pseudomonadati</taxon>
        <taxon>Pseudomonadota</taxon>
        <taxon>Betaproteobacteria</taxon>
        <taxon>Candidatus Accumulibacter</taxon>
    </lineage>
</organism>
<name>A0A080M531_9PROT</name>
<comment type="caution">
    <text evidence="1">The sequence shown here is derived from an EMBL/GenBank/DDBJ whole genome shotgun (WGS) entry which is preliminary data.</text>
</comment>
<protein>
    <submittedName>
        <fullName evidence="1">Uncharacterized protein</fullName>
    </submittedName>
</protein>
<evidence type="ECO:0000313" key="1">
    <source>
        <dbReference type="EMBL" id="KFB72169.1"/>
    </source>
</evidence>
<sequence length="87" mass="9722">MPKPQPLCRLWRGGLDRVGELSRLESGEQRLPRYRCQRRKPGKARAFLEPELGRSLGQSLANLNPLINGKTIEHQQGNLGLAGTTPH</sequence>
<dbReference type="EMBL" id="JDVG02000430">
    <property type="protein sequence ID" value="KFB72169.1"/>
    <property type="molecule type" value="Genomic_DNA"/>
</dbReference>
<accession>A0A080M531</accession>
<dbReference type="Proteomes" id="UP000020077">
    <property type="component" value="Unassembled WGS sequence"/>
</dbReference>
<evidence type="ECO:0000313" key="2">
    <source>
        <dbReference type="Proteomes" id="UP000020077"/>
    </source>
</evidence>
<proteinExistence type="predicted"/>